<protein>
    <submittedName>
        <fullName evidence="2">Uncharacterized protein</fullName>
    </submittedName>
</protein>
<keyword evidence="1" id="KW-1133">Transmembrane helix</keyword>
<dbReference type="Proteomes" id="UP001501594">
    <property type="component" value="Unassembled WGS sequence"/>
</dbReference>
<dbReference type="RefSeq" id="WP_344793479.1">
    <property type="nucleotide sequence ID" value="NZ_BAABAU010000001.1"/>
</dbReference>
<evidence type="ECO:0000313" key="2">
    <source>
        <dbReference type="EMBL" id="GAA4264910.1"/>
    </source>
</evidence>
<feature type="transmembrane region" description="Helical" evidence="1">
    <location>
        <begin position="144"/>
        <end position="165"/>
    </location>
</feature>
<evidence type="ECO:0000313" key="3">
    <source>
        <dbReference type="Proteomes" id="UP001501594"/>
    </source>
</evidence>
<keyword evidence="3" id="KW-1185">Reference proteome</keyword>
<dbReference type="EMBL" id="BAABAU010000001">
    <property type="protein sequence ID" value="GAA4264910.1"/>
    <property type="molecule type" value="Genomic_DNA"/>
</dbReference>
<sequence length="201" mass="21100">MKATLDVPMGSIDELMRAAVRAVPGAILIEVLPEEALVGRRTNFATRAETTRFRFVDHGAGGVEVVVAATNGLVLGIAGPVPEAVLETGRGVFDALVRLAREADDGDATGRPQIEAAVAPAPRRPSPGSLPARRDRAHIQRVDYAILALPGLLTGAAVTFGQLSFEAGTPVIAVVPLGLLALCLIWGAAILLARANHRRRR</sequence>
<reference evidence="3" key="1">
    <citation type="journal article" date="2019" name="Int. J. Syst. Evol. Microbiol.">
        <title>The Global Catalogue of Microorganisms (GCM) 10K type strain sequencing project: providing services to taxonomists for standard genome sequencing and annotation.</title>
        <authorList>
            <consortium name="The Broad Institute Genomics Platform"/>
            <consortium name="The Broad Institute Genome Sequencing Center for Infectious Disease"/>
            <person name="Wu L."/>
            <person name="Ma J."/>
        </authorList>
    </citation>
    <scope>NUCLEOTIDE SEQUENCE [LARGE SCALE GENOMIC DNA]</scope>
    <source>
        <strain evidence="3">JCM 17442</strain>
    </source>
</reference>
<keyword evidence="1" id="KW-0472">Membrane</keyword>
<gene>
    <name evidence="2" type="ORF">GCM10022256_05220</name>
</gene>
<name>A0ABP8DY74_9MICO</name>
<evidence type="ECO:0000256" key="1">
    <source>
        <dbReference type="SAM" id="Phobius"/>
    </source>
</evidence>
<feature type="transmembrane region" description="Helical" evidence="1">
    <location>
        <begin position="171"/>
        <end position="193"/>
    </location>
</feature>
<keyword evidence="1" id="KW-0812">Transmembrane</keyword>
<accession>A0ABP8DY74</accession>
<proteinExistence type="predicted"/>
<organism evidence="2 3">
    <name type="scientific">Frondihabitans peucedani</name>
    <dbReference type="NCBI Taxonomy" id="598626"/>
    <lineage>
        <taxon>Bacteria</taxon>
        <taxon>Bacillati</taxon>
        <taxon>Actinomycetota</taxon>
        <taxon>Actinomycetes</taxon>
        <taxon>Micrococcales</taxon>
        <taxon>Microbacteriaceae</taxon>
        <taxon>Frondihabitans</taxon>
    </lineage>
</organism>
<comment type="caution">
    <text evidence="2">The sequence shown here is derived from an EMBL/GenBank/DDBJ whole genome shotgun (WGS) entry which is preliminary data.</text>
</comment>